<evidence type="ECO:0000313" key="2">
    <source>
        <dbReference type="EMBL" id="WAQ86584.1"/>
    </source>
</evidence>
<proteinExistence type="predicted"/>
<dbReference type="Proteomes" id="UP001164743">
    <property type="component" value="Chromosome 7A"/>
</dbReference>
<protein>
    <submittedName>
        <fullName evidence="2">Uncharacterized protein</fullName>
    </submittedName>
</protein>
<name>A0ABY7CN52_9BASI</name>
<dbReference type="GeneID" id="77811800"/>
<evidence type="ECO:0000313" key="3">
    <source>
        <dbReference type="Proteomes" id="UP001164743"/>
    </source>
</evidence>
<feature type="region of interest" description="Disordered" evidence="1">
    <location>
        <begin position="67"/>
        <end position="103"/>
    </location>
</feature>
<sequence>MPRTSAEYSSTISDLTRAKLAGELILPLTHQRRGPCLRKLVHWSNLLSVLTAECDWFDHLLEEIDDSDSESESSDGLPDPALLHNILPAPPRPSRRPRARRDPAGLGLPHWGFLCIRPTEEELKTTAEDDEDSHLPSLVPIKPRPRVQALIHHPLQHPATTAPSPIVTLDAIDFRSYDFIIAADALLDGQTVLVKYLVGGYNGHPRPPSSSFLHPHTHHQHSAGLGHASHDHPLIDARRGSAARRTPAPKHPDIRVTKLHIVLNHLSLPSPAAPPAGRPKEDVNLGLDGRLSPDYLDQPASDPHQILFVIARPVGPWTQRALGLRPISSSLSPPSSLSRPYALQNISLYEPPKPSPTRSPPPSHPNYSLSHSAP</sequence>
<dbReference type="EMBL" id="CP110427">
    <property type="protein sequence ID" value="WAQ86584.1"/>
    <property type="molecule type" value="Genomic_DNA"/>
</dbReference>
<accession>A0ABY7CN52</accession>
<feature type="compositionally biased region" description="Low complexity" evidence="1">
    <location>
        <begin position="325"/>
        <end position="340"/>
    </location>
</feature>
<keyword evidence="3" id="KW-1185">Reference proteome</keyword>
<feature type="region of interest" description="Disordered" evidence="1">
    <location>
        <begin position="207"/>
        <end position="233"/>
    </location>
</feature>
<reference evidence="2" key="1">
    <citation type="submission" date="2022-10" db="EMBL/GenBank/DDBJ databases">
        <title>Puccinia triticina Genome sequencing and assembly.</title>
        <authorList>
            <person name="Li C."/>
        </authorList>
    </citation>
    <scope>NUCLEOTIDE SEQUENCE</scope>
    <source>
        <strain evidence="2">Pt15</strain>
    </source>
</reference>
<evidence type="ECO:0000256" key="1">
    <source>
        <dbReference type="SAM" id="MobiDB-lite"/>
    </source>
</evidence>
<feature type="region of interest" description="Disordered" evidence="1">
    <location>
        <begin position="325"/>
        <end position="374"/>
    </location>
</feature>
<gene>
    <name evidence="2" type="ORF">PtA15_7A310</name>
</gene>
<dbReference type="RefSeq" id="XP_053022139.1">
    <property type="nucleotide sequence ID" value="XM_053170905.1"/>
</dbReference>
<organism evidence="2 3">
    <name type="scientific">Puccinia triticina</name>
    <dbReference type="NCBI Taxonomy" id="208348"/>
    <lineage>
        <taxon>Eukaryota</taxon>
        <taxon>Fungi</taxon>
        <taxon>Dikarya</taxon>
        <taxon>Basidiomycota</taxon>
        <taxon>Pucciniomycotina</taxon>
        <taxon>Pucciniomycetes</taxon>
        <taxon>Pucciniales</taxon>
        <taxon>Pucciniaceae</taxon>
        <taxon>Puccinia</taxon>
    </lineage>
</organism>
<feature type="compositionally biased region" description="Pro residues" evidence="1">
    <location>
        <begin position="351"/>
        <end position="364"/>
    </location>
</feature>